<evidence type="ECO:0000313" key="3">
    <source>
        <dbReference type="Proteomes" id="UP000002518"/>
    </source>
</evidence>
<name>Q9Y9C2_AERPE</name>
<dbReference type="eggNOG" id="arCOG04312">
    <property type="taxonomic scope" value="Archaea"/>
</dbReference>
<dbReference type="InterPro" id="IPR029060">
    <property type="entry name" value="PIN-like_dom_sf"/>
</dbReference>
<dbReference type="GeneID" id="1445376"/>
<dbReference type="InterPro" id="IPR002716">
    <property type="entry name" value="PIN_dom"/>
</dbReference>
<evidence type="ECO:0000259" key="1">
    <source>
        <dbReference type="SMART" id="SM00670"/>
    </source>
</evidence>
<proteinExistence type="predicted"/>
<gene>
    <name evidence="2" type="ordered locus">APE_2365.1</name>
</gene>
<dbReference type="Pfam" id="PF18477">
    <property type="entry name" value="PIN_9"/>
    <property type="match status" value="1"/>
</dbReference>
<dbReference type="Proteomes" id="UP000002518">
    <property type="component" value="Chromosome"/>
</dbReference>
<protein>
    <recommendedName>
        <fullName evidence="1">PIN domain-containing protein</fullName>
    </recommendedName>
</protein>
<feature type="domain" description="PIN" evidence="1">
    <location>
        <begin position="11"/>
        <end position="120"/>
    </location>
</feature>
<dbReference type="KEGG" id="ape:APE_2365.1"/>
<reference evidence="2 3" key="1">
    <citation type="journal article" date="1999" name="DNA Res.">
        <title>Complete genome sequence of an aerobic hyper-thermophilic crenarchaeon, Aeropyrum pernix K1.</title>
        <authorList>
            <person name="Kawarabayasi Y."/>
            <person name="Hino Y."/>
            <person name="Horikawa H."/>
            <person name="Yamazaki S."/>
            <person name="Haikawa Y."/>
            <person name="Jin-no K."/>
            <person name="Takahashi M."/>
            <person name="Sekine M."/>
            <person name="Baba S."/>
            <person name="Ankai A."/>
            <person name="Kosugi H."/>
            <person name="Hosoyama A."/>
            <person name="Fukui S."/>
            <person name="Nagai Y."/>
            <person name="Nishijima K."/>
            <person name="Nakazawa H."/>
            <person name="Takamiya M."/>
            <person name="Masuda S."/>
            <person name="Funahashi T."/>
            <person name="Tanaka T."/>
            <person name="Kudoh Y."/>
            <person name="Yamazaki J."/>
            <person name="Kushida N."/>
            <person name="Oguchi A."/>
            <person name="Aoki K."/>
            <person name="Kubota K."/>
            <person name="Nakamura Y."/>
            <person name="Nomura N."/>
            <person name="Sako Y."/>
            <person name="Kikuchi H."/>
        </authorList>
    </citation>
    <scope>NUCLEOTIDE SEQUENCE [LARGE SCALE GENOMIC DNA]</scope>
    <source>
        <strain evidence="3">ATCC 700893 / DSM 11879 / JCM 9820 / NBRC 100138 / K1</strain>
    </source>
</reference>
<dbReference type="PIR" id="B72465">
    <property type="entry name" value="B72465"/>
</dbReference>
<dbReference type="EMBL" id="BA000002">
    <property type="protein sequence ID" value="BAA81378.2"/>
    <property type="molecule type" value="Genomic_DNA"/>
</dbReference>
<dbReference type="EnsemblBacteria" id="BAA81378">
    <property type="protein sequence ID" value="BAA81378"/>
    <property type="gene ID" value="APE_2365.1"/>
</dbReference>
<organism evidence="2 3">
    <name type="scientific">Aeropyrum pernix (strain ATCC 700893 / DSM 11879 / JCM 9820 / NBRC 100138 / K1)</name>
    <dbReference type="NCBI Taxonomy" id="272557"/>
    <lineage>
        <taxon>Archaea</taxon>
        <taxon>Thermoproteota</taxon>
        <taxon>Thermoprotei</taxon>
        <taxon>Desulfurococcales</taxon>
        <taxon>Desulfurococcaceae</taxon>
        <taxon>Aeropyrum</taxon>
    </lineage>
</organism>
<dbReference type="InterPro" id="IPR041120">
    <property type="entry name" value="PIN_9"/>
</dbReference>
<accession>Q9Y9C2</accession>
<dbReference type="STRING" id="272557.APE_2365.1"/>
<dbReference type="AlphaFoldDB" id="Q9Y9C2"/>
<dbReference type="SMART" id="SM00670">
    <property type="entry name" value="PINc"/>
    <property type="match status" value="1"/>
</dbReference>
<evidence type="ECO:0000313" key="2">
    <source>
        <dbReference type="EMBL" id="BAA81378.2"/>
    </source>
</evidence>
<dbReference type="Gene3D" id="3.40.50.1010">
    <property type="entry name" value="5'-nuclease"/>
    <property type="match status" value="1"/>
</dbReference>
<dbReference type="RefSeq" id="WP_010866967.1">
    <property type="nucleotide sequence ID" value="NC_000854.2"/>
</dbReference>
<dbReference type="SUPFAM" id="SSF88723">
    <property type="entry name" value="PIN domain-like"/>
    <property type="match status" value="1"/>
</dbReference>
<sequence length="147" mass="16514">MEAHRLGAHKVVVLLDSNTLILMASGRIAPSMILEAINSSFKPATTSTVVAELRGLAEIHRTRLLGRRAQTALRLLQQMGVEVIETESRDADDSLEEAAEKLKVEGAKVYVATSDRSLRRRLRRRGVPTIYYRSSEARLEADWWDDL</sequence>
<keyword evidence="3" id="KW-1185">Reference proteome</keyword>